<organism evidence="3 4">
    <name type="scientific">Streptantibioticus parmotrematis</name>
    <dbReference type="NCBI Taxonomy" id="2873249"/>
    <lineage>
        <taxon>Bacteria</taxon>
        <taxon>Bacillati</taxon>
        <taxon>Actinomycetota</taxon>
        <taxon>Actinomycetes</taxon>
        <taxon>Kitasatosporales</taxon>
        <taxon>Streptomycetaceae</taxon>
        <taxon>Streptantibioticus</taxon>
    </lineage>
</organism>
<dbReference type="InterPro" id="IPR049082">
    <property type="entry name" value="T7SS_signal"/>
</dbReference>
<keyword evidence="4" id="KW-1185">Reference proteome</keyword>
<accession>A0ABS7QNF5</accession>
<evidence type="ECO:0000256" key="1">
    <source>
        <dbReference type="SAM" id="MobiDB-lite"/>
    </source>
</evidence>
<protein>
    <recommendedName>
        <fullName evidence="2">Putative T7SS secretion signal domain-containing protein</fullName>
    </recommendedName>
</protein>
<feature type="region of interest" description="Disordered" evidence="1">
    <location>
        <begin position="127"/>
        <end position="159"/>
    </location>
</feature>
<proteinExistence type="predicted"/>
<reference evidence="3 4" key="1">
    <citation type="submission" date="2021-08" db="EMBL/GenBank/DDBJ databases">
        <title>Streptomyces sp. PTM05 isolated from lichen.</title>
        <authorList>
            <person name="Somphong A."/>
            <person name="Phongsopitanun W."/>
            <person name="Tanasupawat S."/>
        </authorList>
    </citation>
    <scope>NUCLEOTIDE SEQUENCE [LARGE SCALE GENOMIC DNA]</scope>
    <source>
        <strain evidence="3 4">Ptm05</strain>
    </source>
</reference>
<evidence type="ECO:0000259" key="2">
    <source>
        <dbReference type="Pfam" id="PF21725"/>
    </source>
</evidence>
<name>A0ABS7QNF5_9ACTN</name>
<dbReference type="RefSeq" id="WP_222975374.1">
    <property type="nucleotide sequence ID" value="NZ_JAINVZ010000004.1"/>
</dbReference>
<feature type="domain" description="Putative T7SS secretion signal" evidence="2">
    <location>
        <begin position="18"/>
        <end position="190"/>
    </location>
</feature>
<gene>
    <name evidence="3" type="ORF">K7472_07545</name>
</gene>
<sequence length="472" mass="49317">MSHHDFSGIDWDTVRYDDPRLVPGDPYEVAVLGKKMQDIASMIETQAGNLRNLVDGTGWDSDAGRAFQKKVGGTADLLAKSQKRYAAAASALGSSTSGKGWAGELEQLQADAKNILGKLKTAYDEDNANQKKISNAPSSTSASDLKQLHSNKQQTEGDLTTWQNKLGGVLDSRDTQAHNAAQAIRDAIDHDGLKNPPHHWWDGWENLVADIGHWAGVAAAFLGVAALLLSWVPVLGEVLGALAAIASVVALVCDTISAIDGKGTWLDVAIDVVGVLSFGAGRVLGEGAKAAEVAAKGADTLEEARGAVASLRSLGVSSDEAWDVVRSAKGSDIDEALDAISESGKNPVKMLPSLKSVVGKSLNPKVYINAIKASSKESADAAEYFKGLNPMRSLPEIGNSSFKTAALKGGRLYFASQAGPLAAGWGNLASTDEPSNWLTGPDLFNKLHIKTTPGLGANGVPGINGHLTPQGG</sequence>
<dbReference type="EMBL" id="JAINVZ010000004">
    <property type="protein sequence ID" value="MBY8884697.1"/>
    <property type="molecule type" value="Genomic_DNA"/>
</dbReference>
<dbReference type="Pfam" id="PF21725">
    <property type="entry name" value="T7SS_signal"/>
    <property type="match status" value="1"/>
</dbReference>
<comment type="caution">
    <text evidence="3">The sequence shown here is derived from an EMBL/GenBank/DDBJ whole genome shotgun (WGS) entry which is preliminary data.</text>
</comment>
<dbReference type="Proteomes" id="UP001198565">
    <property type="component" value="Unassembled WGS sequence"/>
</dbReference>
<feature type="compositionally biased region" description="Polar residues" evidence="1">
    <location>
        <begin position="130"/>
        <end position="159"/>
    </location>
</feature>
<evidence type="ECO:0000313" key="4">
    <source>
        <dbReference type="Proteomes" id="UP001198565"/>
    </source>
</evidence>
<evidence type="ECO:0000313" key="3">
    <source>
        <dbReference type="EMBL" id="MBY8884697.1"/>
    </source>
</evidence>